<evidence type="ECO:0000256" key="1">
    <source>
        <dbReference type="SAM" id="MobiDB-lite"/>
    </source>
</evidence>
<feature type="region of interest" description="Disordered" evidence="1">
    <location>
        <begin position="63"/>
        <end position="90"/>
    </location>
</feature>
<sequence length="90" mass="10312">MDGFGPDCVNVNEKDKEPGSETENSENLYNSDRPSYSSDIKCMPKLESSYQWAPVTDMEPILPPIIRRSRGRPTKRRRLEPDEVTKPKLS</sequence>
<feature type="compositionally biased region" description="Basic and acidic residues" evidence="1">
    <location>
        <begin position="79"/>
        <end position="90"/>
    </location>
</feature>
<keyword evidence="3" id="KW-1185">Reference proteome</keyword>
<feature type="compositionally biased region" description="Basic residues" evidence="1">
    <location>
        <begin position="67"/>
        <end position="78"/>
    </location>
</feature>
<name>A0ABR2TCZ0_9ROSI</name>
<dbReference type="Proteomes" id="UP001396334">
    <property type="component" value="Unassembled WGS sequence"/>
</dbReference>
<evidence type="ECO:0000313" key="2">
    <source>
        <dbReference type="EMBL" id="KAK9035119.1"/>
    </source>
</evidence>
<protein>
    <submittedName>
        <fullName evidence="2">Uncharacterized protein</fullName>
    </submittedName>
</protein>
<accession>A0ABR2TCZ0</accession>
<reference evidence="2 3" key="1">
    <citation type="journal article" date="2024" name="G3 (Bethesda)">
        <title>Genome assembly of Hibiscus sabdariffa L. provides insights into metabolisms of medicinal natural products.</title>
        <authorList>
            <person name="Kim T."/>
        </authorList>
    </citation>
    <scope>NUCLEOTIDE SEQUENCE [LARGE SCALE GENOMIC DNA]</scope>
    <source>
        <strain evidence="2">TK-2024</strain>
        <tissue evidence="2">Old leaves</tissue>
    </source>
</reference>
<feature type="compositionally biased region" description="Polar residues" evidence="1">
    <location>
        <begin position="21"/>
        <end position="38"/>
    </location>
</feature>
<feature type="region of interest" description="Disordered" evidence="1">
    <location>
        <begin position="1"/>
        <end position="40"/>
    </location>
</feature>
<evidence type="ECO:0000313" key="3">
    <source>
        <dbReference type="Proteomes" id="UP001396334"/>
    </source>
</evidence>
<dbReference type="EMBL" id="JBBPBN010000006">
    <property type="protein sequence ID" value="KAK9035119.1"/>
    <property type="molecule type" value="Genomic_DNA"/>
</dbReference>
<organism evidence="2 3">
    <name type="scientific">Hibiscus sabdariffa</name>
    <name type="common">roselle</name>
    <dbReference type="NCBI Taxonomy" id="183260"/>
    <lineage>
        <taxon>Eukaryota</taxon>
        <taxon>Viridiplantae</taxon>
        <taxon>Streptophyta</taxon>
        <taxon>Embryophyta</taxon>
        <taxon>Tracheophyta</taxon>
        <taxon>Spermatophyta</taxon>
        <taxon>Magnoliopsida</taxon>
        <taxon>eudicotyledons</taxon>
        <taxon>Gunneridae</taxon>
        <taxon>Pentapetalae</taxon>
        <taxon>rosids</taxon>
        <taxon>malvids</taxon>
        <taxon>Malvales</taxon>
        <taxon>Malvaceae</taxon>
        <taxon>Malvoideae</taxon>
        <taxon>Hibiscus</taxon>
    </lineage>
</organism>
<proteinExistence type="predicted"/>
<gene>
    <name evidence="2" type="ORF">V6N11_077168</name>
</gene>
<comment type="caution">
    <text evidence="2">The sequence shown here is derived from an EMBL/GenBank/DDBJ whole genome shotgun (WGS) entry which is preliminary data.</text>
</comment>